<dbReference type="Gene3D" id="1.25.10.10">
    <property type="entry name" value="Leucine-rich Repeat Variant"/>
    <property type="match status" value="1"/>
</dbReference>
<feature type="non-terminal residue" evidence="1">
    <location>
        <position position="798"/>
    </location>
</feature>
<organism evidence="1 2">
    <name type="scientific">Actinomadura bangladeshensis</name>
    <dbReference type="NCBI Taxonomy" id="453573"/>
    <lineage>
        <taxon>Bacteria</taxon>
        <taxon>Bacillati</taxon>
        <taxon>Actinomycetota</taxon>
        <taxon>Actinomycetes</taxon>
        <taxon>Streptosporangiales</taxon>
        <taxon>Thermomonosporaceae</taxon>
        <taxon>Actinomadura</taxon>
    </lineage>
</organism>
<evidence type="ECO:0000313" key="2">
    <source>
        <dbReference type="Proteomes" id="UP000295431"/>
    </source>
</evidence>
<name>A0A4R4NKZ1_9ACTN</name>
<keyword evidence="2" id="KW-1185">Reference proteome</keyword>
<sequence>MPAAPPPVPPLPVRLDRLRAEIIGRPAAARESPAGEPLYQAVRRIGALDPDDPEELVRHLAERPDAVLRAEAFRITREALRAGLLPAAVARTIIEGLAADVPDALRELAGPWAVLDPLPHERMRRLLKAGPAGAAIEVAARHGHRDLLTGVAADPGRAPALRRRSLELLGDLATREDVGEVVAIAAGDPLLLAGPAVACLGGLHRRGHFPAGRDVPAIVGLALADHGVPAGDLAVVLYPRRHEALRELAAGDGDPRRRLELLVALDEQGAPDLGIGDVVTGLARRADDPAPFLRAIRRLRPAAAEETVLELLPRSPREALAALEAVGGARTVAVLRDGLGLDGGDGAPYLRPFRHRACELLWHLDRDPGLRRTLLERLDPRDLPRRIADDLGGPDARELALLRANPDPGDPAAALRRLAGNGDATTLPAIADLLLRLASEQGAPVPDEVLAAIGGLGGRLLRRGALRPHCLLDAADPAEAGNALVADLALGLLDRPGLGSAERAALLDVLRRAPHRRTRARVHRLLRDRDRHVRAGAIAILALDGRDARALSASLIPLLAAGDVQTVRQAITALAGAGADWAAPAIAACLDHPNMNVKKAAASALARAGAPGAVPKLLFWLGHHDNPGLREAITEALRAILGDAFPATVLAAADRAADPSALLRALDGLLDERATAALARRGAAVRPRKPPRAPGVDALLDGGWDEETARGVVRAHAREPGALPYKRLRPLLVRWLDLAATDPGALRLVTEICRPPWPDAELEVLARSARTLVDGLAAAGGLAYDLETGVRGEHAAQA</sequence>
<dbReference type="EMBL" id="SMJW01000237">
    <property type="protein sequence ID" value="TDC07632.1"/>
    <property type="molecule type" value="Genomic_DNA"/>
</dbReference>
<dbReference type="AlphaFoldDB" id="A0A4R4NKZ1"/>
<dbReference type="Pfam" id="PF13646">
    <property type="entry name" value="HEAT_2"/>
    <property type="match status" value="1"/>
</dbReference>
<accession>A0A4R4NKZ1</accession>
<protein>
    <submittedName>
        <fullName evidence="1">HEAT repeat domain-containing protein</fullName>
    </submittedName>
</protein>
<comment type="caution">
    <text evidence="1">The sequence shown here is derived from an EMBL/GenBank/DDBJ whole genome shotgun (WGS) entry which is preliminary data.</text>
</comment>
<dbReference type="RefSeq" id="WP_207924074.1">
    <property type="nucleotide sequence ID" value="NZ_SMJW01000237.1"/>
</dbReference>
<gene>
    <name evidence="1" type="ORF">E1284_32160</name>
</gene>
<evidence type="ECO:0000313" key="1">
    <source>
        <dbReference type="EMBL" id="TDC07632.1"/>
    </source>
</evidence>
<dbReference type="Proteomes" id="UP000295431">
    <property type="component" value="Unassembled WGS sequence"/>
</dbReference>
<dbReference type="InterPro" id="IPR011989">
    <property type="entry name" value="ARM-like"/>
</dbReference>
<dbReference type="InterPro" id="IPR016024">
    <property type="entry name" value="ARM-type_fold"/>
</dbReference>
<dbReference type="SUPFAM" id="SSF48371">
    <property type="entry name" value="ARM repeat"/>
    <property type="match status" value="1"/>
</dbReference>
<reference evidence="1 2" key="1">
    <citation type="submission" date="2019-03" db="EMBL/GenBank/DDBJ databases">
        <title>Draft genome sequences of novel Actinobacteria.</title>
        <authorList>
            <person name="Sahin N."/>
            <person name="Ay H."/>
            <person name="Saygin H."/>
        </authorList>
    </citation>
    <scope>NUCLEOTIDE SEQUENCE [LARGE SCALE GENOMIC DNA]</scope>
    <source>
        <strain evidence="1 2">DSM 45347</strain>
    </source>
</reference>
<proteinExistence type="predicted"/>